<keyword evidence="2" id="KW-1185">Reference proteome</keyword>
<dbReference type="Proteomes" id="UP001156441">
    <property type="component" value="Unassembled WGS sequence"/>
</dbReference>
<protein>
    <submittedName>
        <fullName evidence="1">Uncharacterized protein</fullName>
    </submittedName>
</protein>
<dbReference type="EMBL" id="JAFFZE010000006">
    <property type="protein sequence ID" value="MCT2582698.1"/>
    <property type="molecule type" value="Genomic_DNA"/>
</dbReference>
<organism evidence="1 2">
    <name type="scientific">Actinophytocola gossypii</name>
    <dbReference type="NCBI Taxonomy" id="2812003"/>
    <lineage>
        <taxon>Bacteria</taxon>
        <taxon>Bacillati</taxon>
        <taxon>Actinomycetota</taxon>
        <taxon>Actinomycetes</taxon>
        <taxon>Pseudonocardiales</taxon>
        <taxon>Pseudonocardiaceae</taxon>
    </lineage>
</organism>
<name>A0ABT2J4C3_9PSEU</name>
<reference evidence="1 2" key="1">
    <citation type="submission" date="2021-02" db="EMBL/GenBank/DDBJ databases">
        <title>Actinophytocola xerophila sp. nov., isolated from soil of cotton cropping field.</title>
        <authorList>
            <person name="Huang R."/>
            <person name="Chen X."/>
            <person name="Ge X."/>
            <person name="Liu W."/>
        </authorList>
    </citation>
    <scope>NUCLEOTIDE SEQUENCE [LARGE SCALE GENOMIC DNA]</scope>
    <source>
        <strain evidence="1 2">S1-96</strain>
    </source>
</reference>
<accession>A0ABT2J4C3</accession>
<comment type="caution">
    <text evidence="1">The sequence shown here is derived from an EMBL/GenBank/DDBJ whole genome shotgun (WGS) entry which is preliminary data.</text>
</comment>
<dbReference type="RefSeq" id="WP_260190038.1">
    <property type="nucleotide sequence ID" value="NZ_JAFFZE010000006.1"/>
</dbReference>
<evidence type="ECO:0000313" key="2">
    <source>
        <dbReference type="Proteomes" id="UP001156441"/>
    </source>
</evidence>
<evidence type="ECO:0000313" key="1">
    <source>
        <dbReference type="EMBL" id="MCT2582698.1"/>
    </source>
</evidence>
<gene>
    <name evidence="1" type="ORF">JT362_06125</name>
</gene>
<sequence length="94" mass="10274">MSSDEHATPERLRLMRADFLDRADVIDGGVRKLLARLDLRTKPDERPGDNERVLDALMGVCRAADALRALAADDVAAADEATSSMAYYARRALG</sequence>
<proteinExistence type="predicted"/>